<sequence length="151" mass="17714">MREFILLDSNQNKDTLHCGLFSGPNVTFVLTNNNLTWTQAQIYCREHHTDLASVRNMTENQKVKELVASGQNVWIGLFRDSWKWSDGSKSSFRYWNQDAKEPNNNFGKEACVAAVFNSGKWEDWNCDWKRAFICYSQRECFTNKKPKLLKF</sequence>
<name>A0A8P4KKP2_DICLA</name>
<dbReference type="InterPro" id="IPR016186">
    <property type="entry name" value="C-type_lectin-like/link_sf"/>
</dbReference>
<evidence type="ECO:0000313" key="3">
    <source>
        <dbReference type="Ensembl" id="ENSDLAP00005073370.1"/>
    </source>
</evidence>
<dbReference type="Gene3D" id="3.10.100.10">
    <property type="entry name" value="Mannose-Binding Protein A, subunit A"/>
    <property type="match status" value="1"/>
</dbReference>
<dbReference type="PANTHER" id="PTHR45784:SF3">
    <property type="entry name" value="C-TYPE LECTIN DOMAIN FAMILY 4 MEMBER K-LIKE-RELATED"/>
    <property type="match status" value="1"/>
</dbReference>
<protein>
    <recommendedName>
        <fullName evidence="2">C-type lectin domain-containing protein</fullName>
    </recommendedName>
</protein>
<dbReference type="SUPFAM" id="SSF56436">
    <property type="entry name" value="C-type lectin-like"/>
    <property type="match status" value="1"/>
</dbReference>
<dbReference type="Proteomes" id="UP000694389">
    <property type="component" value="Unassembled WGS sequence"/>
</dbReference>
<reference evidence="3" key="2">
    <citation type="submission" date="2025-09" db="UniProtKB">
        <authorList>
            <consortium name="Ensembl"/>
        </authorList>
    </citation>
    <scope>IDENTIFICATION</scope>
</reference>
<keyword evidence="1" id="KW-1015">Disulfide bond</keyword>
<proteinExistence type="predicted"/>
<evidence type="ECO:0000313" key="4">
    <source>
        <dbReference type="Proteomes" id="UP000694389"/>
    </source>
</evidence>
<evidence type="ECO:0000256" key="1">
    <source>
        <dbReference type="ARBA" id="ARBA00023157"/>
    </source>
</evidence>
<reference evidence="3" key="1">
    <citation type="submission" date="2025-08" db="UniProtKB">
        <authorList>
            <consortium name="Ensembl"/>
        </authorList>
    </citation>
    <scope>IDENTIFICATION</scope>
</reference>
<dbReference type="PROSITE" id="PS00615">
    <property type="entry name" value="C_TYPE_LECTIN_1"/>
    <property type="match status" value="1"/>
</dbReference>
<dbReference type="InterPro" id="IPR001304">
    <property type="entry name" value="C-type_lectin-like"/>
</dbReference>
<dbReference type="AlphaFoldDB" id="A0A8P4KKP2"/>
<dbReference type="InterPro" id="IPR018378">
    <property type="entry name" value="C-type_lectin_CS"/>
</dbReference>
<keyword evidence="4" id="KW-1185">Reference proteome</keyword>
<dbReference type="InterPro" id="IPR016187">
    <property type="entry name" value="CTDL_fold"/>
</dbReference>
<dbReference type="Pfam" id="PF00059">
    <property type="entry name" value="Lectin_C"/>
    <property type="match status" value="1"/>
</dbReference>
<dbReference type="GeneTree" id="ENSGT01100000263473"/>
<evidence type="ECO:0000259" key="2">
    <source>
        <dbReference type="PROSITE" id="PS50041"/>
    </source>
</evidence>
<accession>A0A8P4KKP2</accession>
<dbReference type="Ensembl" id="ENSDLAT00005075990.1">
    <property type="protein sequence ID" value="ENSDLAP00005073370.1"/>
    <property type="gene ID" value="ENSDLAG00005034554.1"/>
</dbReference>
<dbReference type="CDD" id="cd03602">
    <property type="entry name" value="CLECT_1"/>
    <property type="match status" value="1"/>
</dbReference>
<organism evidence="3 4">
    <name type="scientific">Dicentrarchus labrax</name>
    <name type="common">European seabass</name>
    <name type="synonym">Morone labrax</name>
    <dbReference type="NCBI Taxonomy" id="13489"/>
    <lineage>
        <taxon>Eukaryota</taxon>
        <taxon>Metazoa</taxon>
        <taxon>Chordata</taxon>
        <taxon>Craniata</taxon>
        <taxon>Vertebrata</taxon>
        <taxon>Euteleostomi</taxon>
        <taxon>Actinopterygii</taxon>
        <taxon>Neopterygii</taxon>
        <taxon>Teleostei</taxon>
        <taxon>Neoteleostei</taxon>
        <taxon>Acanthomorphata</taxon>
        <taxon>Eupercaria</taxon>
        <taxon>Moronidae</taxon>
        <taxon>Dicentrarchus</taxon>
    </lineage>
</organism>
<dbReference type="PROSITE" id="PS50041">
    <property type="entry name" value="C_TYPE_LECTIN_2"/>
    <property type="match status" value="1"/>
</dbReference>
<feature type="domain" description="C-type lectin" evidence="2">
    <location>
        <begin position="28"/>
        <end position="135"/>
    </location>
</feature>
<dbReference type="SMART" id="SM00034">
    <property type="entry name" value="CLECT"/>
    <property type="match status" value="1"/>
</dbReference>
<dbReference type="PANTHER" id="PTHR45784">
    <property type="entry name" value="C-TYPE LECTIN DOMAIN FAMILY 20 MEMBER A-RELATED"/>
    <property type="match status" value="1"/>
</dbReference>